<evidence type="ECO:0000259" key="16">
    <source>
        <dbReference type="PROSITE" id="PS50885"/>
    </source>
</evidence>
<dbReference type="PROSITE" id="PS50109">
    <property type="entry name" value="HIS_KIN"/>
    <property type="match status" value="1"/>
</dbReference>
<keyword evidence="10" id="KW-0067">ATP-binding</keyword>
<feature type="domain" description="HAMP" evidence="16">
    <location>
        <begin position="177"/>
        <end position="223"/>
    </location>
</feature>
<dbReference type="SMART" id="SM00388">
    <property type="entry name" value="HisKA"/>
    <property type="match status" value="1"/>
</dbReference>
<reference evidence="17 18" key="1">
    <citation type="submission" date="2016-01" db="EMBL/GenBank/DDBJ databases">
        <title>Characterization of the Clostridium difficile lineages that are prevalent in Hong Kong and China.</title>
        <authorList>
            <person name="Kwok J.S.-L."/>
            <person name="Lam W.-Y."/>
            <person name="Ip M."/>
            <person name="Chan T.-F."/>
            <person name="Hawkey P.M."/>
            <person name="Tsui S.K.-W."/>
        </authorList>
    </citation>
    <scope>NUCLEOTIDE SEQUENCE [LARGE SCALE GENOMIC DNA]</scope>
    <source>
        <strain evidence="17 18">300064</strain>
    </source>
</reference>
<dbReference type="Proteomes" id="UP000238081">
    <property type="component" value="Unassembled WGS sequence"/>
</dbReference>
<dbReference type="SUPFAM" id="SSF47384">
    <property type="entry name" value="Homodimeric domain of signal transducing histidine kinase"/>
    <property type="match status" value="1"/>
</dbReference>
<organism evidence="17 18">
    <name type="scientific">Clostridium butyricum</name>
    <dbReference type="NCBI Taxonomy" id="1492"/>
    <lineage>
        <taxon>Bacteria</taxon>
        <taxon>Bacillati</taxon>
        <taxon>Bacillota</taxon>
        <taxon>Clostridia</taxon>
        <taxon>Eubacteriales</taxon>
        <taxon>Clostridiaceae</taxon>
        <taxon>Clostridium</taxon>
    </lineage>
</organism>
<sequence length="435" mass="51124">MNKKFFLTKLERKLTVSIIISLAISILISLLINFTGEYMLDTYYDKSNFLNNKSTQALSDFKSYVLKNNISINDHEKIEKWVRNYKYVDIYIFKNNTLVYNSTRYASYSDYETLVETTNISDYFDDISFYDANGKVYMDCYFEYKYYYITLFISATIGLICFIIIMLTLINKKISYIGTLENEIKILEGGDLNYNITIDGNDELAFLAESINEMRKSFIERLQNENEAKSANSELITAMSHDLRTPLTALLGYLDIIEYKKYKTEENLMQYIHNSREKAYQIKSLSDKLFEYFLVFSRKDDLELETFNVNEIFEQIFQEEFFMLNAENFTFDFIPCNHICYLDMNLISIRRVFDNLFSNILKYADKSEPIKIHYYIENNILIITIKNKINNNLKSVNSTGIGLKTCTKIIEMHNGKLSTQKIDNSFIVTISLNVK</sequence>
<dbReference type="CDD" id="cd00082">
    <property type="entry name" value="HisKA"/>
    <property type="match status" value="1"/>
</dbReference>
<protein>
    <recommendedName>
        <fullName evidence="3">histidine kinase</fullName>
        <ecNumber evidence="3">2.7.13.3</ecNumber>
    </recommendedName>
</protein>
<evidence type="ECO:0000259" key="15">
    <source>
        <dbReference type="PROSITE" id="PS50109"/>
    </source>
</evidence>
<evidence type="ECO:0000256" key="13">
    <source>
        <dbReference type="ARBA" id="ARBA00023136"/>
    </source>
</evidence>
<keyword evidence="8" id="KW-0547">Nucleotide-binding</keyword>
<feature type="transmembrane region" description="Helical" evidence="14">
    <location>
        <begin position="146"/>
        <end position="170"/>
    </location>
</feature>
<dbReference type="InterPro" id="IPR005467">
    <property type="entry name" value="His_kinase_dom"/>
</dbReference>
<evidence type="ECO:0000256" key="14">
    <source>
        <dbReference type="SAM" id="Phobius"/>
    </source>
</evidence>
<dbReference type="InterPro" id="IPR036890">
    <property type="entry name" value="HATPase_C_sf"/>
</dbReference>
<evidence type="ECO:0000256" key="12">
    <source>
        <dbReference type="ARBA" id="ARBA00023012"/>
    </source>
</evidence>
<dbReference type="PANTHER" id="PTHR45528">
    <property type="entry name" value="SENSOR HISTIDINE KINASE CPXA"/>
    <property type="match status" value="1"/>
</dbReference>
<dbReference type="GO" id="GO:0005524">
    <property type="term" value="F:ATP binding"/>
    <property type="evidence" value="ECO:0007669"/>
    <property type="project" value="UniProtKB-KW"/>
</dbReference>
<dbReference type="Pfam" id="PF14501">
    <property type="entry name" value="HATPase_c_5"/>
    <property type="match status" value="1"/>
</dbReference>
<dbReference type="InterPro" id="IPR036097">
    <property type="entry name" value="HisK_dim/P_sf"/>
</dbReference>
<dbReference type="Gene3D" id="6.10.340.10">
    <property type="match status" value="1"/>
</dbReference>
<evidence type="ECO:0000256" key="6">
    <source>
        <dbReference type="ARBA" id="ARBA00022679"/>
    </source>
</evidence>
<dbReference type="SUPFAM" id="SSF55874">
    <property type="entry name" value="ATPase domain of HSP90 chaperone/DNA topoisomerase II/histidine kinase"/>
    <property type="match status" value="1"/>
</dbReference>
<evidence type="ECO:0000256" key="10">
    <source>
        <dbReference type="ARBA" id="ARBA00022840"/>
    </source>
</evidence>
<dbReference type="PANTHER" id="PTHR45528:SF1">
    <property type="entry name" value="SENSOR HISTIDINE KINASE CPXA"/>
    <property type="match status" value="1"/>
</dbReference>
<evidence type="ECO:0000256" key="9">
    <source>
        <dbReference type="ARBA" id="ARBA00022777"/>
    </source>
</evidence>
<evidence type="ECO:0000313" key="17">
    <source>
        <dbReference type="EMBL" id="PPV17386.1"/>
    </source>
</evidence>
<evidence type="ECO:0000256" key="3">
    <source>
        <dbReference type="ARBA" id="ARBA00012438"/>
    </source>
</evidence>
<evidence type="ECO:0000256" key="7">
    <source>
        <dbReference type="ARBA" id="ARBA00022692"/>
    </source>
</evidence>
<evidence type="ECO:0000256" key="4">
    <source>
        <dbReference type="ARBA" id="ARBA00022475"/>
    </source>
</evidence>
<keyword evidence="5" id="KW-0597">Phosphoprotein</keyword>
<dbReference type="Gene3D" id="1.10.287.130">
    <property type="match status" value="1"/>
</dbReference>
<evidence type="ECO:0000256" key="2">
    <source>
        <dbReference type="ARBA" id="ARBA00004651"/>
    </source>
</evidence>
<dbReference type="AlphaFoldDB" id="A0A2S7FEJ0"/>
<gene>
    <name evidence="17" type="ORF">AWN73_07630</name>
</gene>
<proteinExistence type="predicted"/>
<dbReference type="Gene3D" id="3.30.565.10">
    <property type="entry name" value="Histidine kinase-like ATPase, C-terminal domain"/>
    <property type="match status" value="1"/>
</dbReference>
<comment type="subcellular location">
    <subcellularLocation>
        <location evidence="2">Cell membrane</location>
        <topology evidence="2">Multi-pass membrane protein</topology>
    </subcellularLocation>
</comment>
<keyword evidence="12" id="KW-0902">Two-component regulatory system</keyword>
<dbReference type="InterPro" id="IPR003660">
    <property type="entry name" value="HAMP_dom"/>
</dbReference>
<evidence type="ECO:0000313" key="18">
    <source>
        <dbReference type="Proteomes" id="UP000238081"/>
    </source>
</evidence>
<dbReference type="Pfam" id="PF00672">
    <property type="entry name" value="HAMP"/>
    <property type="match status" value="1"/>
</dbReference>
<evidence type="ECO:0000256" key="11">
    <source>
        <dbReference type="ARBA" id="ARBA00022989"/>
    </source>
</evidence>
<dbReference type="InterPro" id="IPR050398">
    <property type="entry name" value="HssS/ArlS-like"/>
</dbReference>
<accession>A0A2S7FEJ0</accession>
<name>A0A2S7FEJ0_CLOBU</name>
<dbReference type="Pfam" id="PF00512">
    <property type="entry name" value="HisKA"/>
    <property type="match status" value="1"/>
</dbReference>
<dbReference type="GO" id="GO:0000155">
    <property type="term" value="F:phosphorelay sensor kinase activity"/>
    <property type="evidence" value="ECO:0007669"/>
    <property type="project" value="InterPro"/>
</dbReference>
<dbReference type="InterPro" id="IPR032834">
    <property type="entry name" value="NatK-like_C"/>
</dbReference>
<comment type="catalytic activity">
    <reaction evidence="1">
        <text>ATP + protein L-histidine = ADP + protein N-phospho-L-histidine.</text>
        <dbReference type="EC" id="2.7.13.3"/>
    </reaction>
</comment>
<dbReference type="InterPro" id="IPR003661">
    <property type="entry name" value="HisK_dim/P_dom"/>
</dbReference>
<evidence type="ECO:0000256" key="1">
    <source>
        <dbReference type="ARBA" id="ARBA00000085"/>
    </source>
</evidence>
<dbReference type="RefSeq" id="WP_043664644.1">
    <property type="nucleotide sequence ID" value="NZ_JSEG01000012.1"/>
</dbReference>
<feature type="domain" description="Histidine kinase" evidence="15">
    <location>
        <begin position="238"/>
        <end position="435"/>
    </location>
</feature>
<keyword evidence="6" id="KW-0808">Transferase</keyword>
<keyword evidence="7 14" id="KW-0812">Transmembrane</keyword>
<dbReference type="GO" id="GO:0005886">
    <property type="term" value="C:plasma membrane"/>
    <property type="evidence" value="ECO:0007669"/>
    <property type="project" value="UniProtKB-SubCell"/>
</dbReference>
<keyword evidence="11 14" id="KW-1133">Transmembrane helix</keyword>
<comment type="caution">
    <text evidence="17">The sequence shown here is derived from an EMBL/GenBank/DDBJ whole genome shotgun (WGS) entry which is preliminary data.</text>
</comment>
<dbReference type="EMBL" id="LRDH01000024">
    <property type="protein sequence ID" value="PPV17386.1"/>
    <property type="molecule type" value="Genomic_DNA"/>
</dbReference>
<dbReference type="EC" id="2.7.13.3" evidence="3"/>
<dbReference type="SUPFAM" id="SSF158472">
    <property type="entry name" value="HAMP domain-like"/>
    <property type="match status" value="1"/>
</dbReference>
<evidence type="ECO:0000256" key="8">
    <source>
        <dbReference type="ARBA" id="ARBA00022741"/>
    </source>
</evidence>
<feature type="transmembrane region" description="Helical" evidence="14">
    <location>
        <begin position="14"/>
        <end position="34"/>
    </location>
</feature>
<dbReference type="PROSITE" id="PS50885">
    <property type="entry name" value="HAMP"/>
    <property type="match status" value="1"/>
</dbReference>
<keyword evidence="13 14" id="KW-0472">Membrane</keyword>
<dbReference type="CDD" id="cd06225">
    <property type="entry name" value="HAMP"/>
    <property type="match status" value="1"/>
</dbReference>
<keyword evidence="9 17" id="KW-0418">Kinase</keyword>
<evidence type="ECO:0000256" key="5">
    <source>
        <dbReference type="ARBA" id="ARBA00022553"/>
    </source>
</evidence>
<keyword evidence="4" id="KW-1003">Cell membrane</keyword>